<dbReference type="AlphaFoldDB" id="A0A3E0G7Y0"/>
<dbReference type="RefSeq" id="WP_116182125.1">
    <property type="nucleotide sequence ID" value="NZ_CP144379.1"/>
</dbReference>
<sequence>MTYHLDTLAHPPVDGLSPRERECLASELSVVAIAARERAGVLFAACEGRAALAIHELAEFADLVQRRATRYQPIEGTSRP</sequence>
<name>A0A3E0G7Y0_9PSEU</name>
<accession>A0A3E0G7Y0</accession>
<dbReference type="EMBL" id="QUNO01000036">
    <property type="protein sequence ID" value="REH18266.1"/>
    <property type="molecule type" value="Genomic_DNA"/>
</dbReference>
<gene>
    <name evidence="1" type="ORF">BCF44_13621</name>
</gene>
<evidence type="ECO:0000313" key="1">
    <source>
        <dbReference type="EMBL" id="REH18266.1"/>
    </source>
</evidence>
<reference evidence="1 2" key="1">
    <citation type="submission" date="2018-08" db="EMBL/GenBank/DDBJ databases">
        <title>Genomic Encyclopedia of Archaeal and Bacterial Type Strains, Phase II (KMG-II): from individual species to whole genera.</title>
        <authorList>
            <person name="Goeker M."/>
        </authorList>
    </citation>
    <scope>NUCLEOTIDE SEQUENCE [LARGE SCALE GENOMIC DNA]</scope>
    <source>
        <strain evidence="1 2">DSM 45791</strain>
    </source>
</reference>
<proteinExistence type="predicted"/>
<organism evidence="1 2">
    <name type="scientific">Kutzneria buriramensis</name>
    <dbReference type="NCBI Taxonomy" id="1045776"/>
    <lineage>
        <taxon>Bacteria</taxon>
        <taxon>Bacillati</taxon>
        <taxon>Actinomycetota</taxon>
        <taxon>Actinomycetes</taxon>
        <taxon>Pseudonocardiales</taxon>
        <taxon>Pseudonocardiaceae</taxon>
        <taxon>Kutzneria</taxon>
    </lineage>
</organism>
<evidence type="ECO:0000313" key="2">
    <source>
        <dbReference type="Proteomes" id="UP000256269"/>
    </source>
</evidence>
<keyword evidence="2" id="KW-1185">Reference proteome</keyword>
<protein>
    <submittedName>
        <fullName evidence="1">Uncharacterized protein</fullName>
    </submittedName>
</protein>
<comment type="caution">
    <text evidence="1">The sequence shown here is derived from an EMBL/GenBank/DDBJ whole genome shotgun (WGS) entry which is preliminary data.</text>
</comment>
<dbReference type="Proteomes" id="UP000256269">
    <property type="component" value="Unassembled WGS sequence"/>
</dbReference>